<evidence type="ECO:0000256" key="1">
    <source>
        <dbReference type="ARBA" id="ARBA00010876"/>
    </source>
</evidence>
<feature type="domain" description="Pseudouridine synthase RsuA/RluA-like" evidence="2">
    <location>
        <begin position="10"/>
        <end position="152"/>
    </location>
</feature>
<protein>
    <submittedName>
        <fullName evidence="3">TIGR01621 family pseudouridine synthase</fullName>
    </submittedName>
</protein>
<dbReference type="PANTHER" id="PTHR21600">
    <property type="entry name" value="MITOCHONDRIAL RNA PSEUDOURIDINE SYNTHASE"/>
    <property type="match status" value="1"/>
</dbReference>
<proteinExistence type="inferred from homology"/>
<evidence type="ECO:0000259" key="2">
    <source>
        <dbReference type="Pfam" id="PF00849"/>
    </source>
</evidence>
<comment type="caution">
    <text evidence="3">The sequence shown here is derived from an EMBL/GenBank/DDBJ whole genome shotgun (WGS) entry which is preliminary data.</text>
</comment>
<dbReference type="PANTHER" id="PTHR21600:SF87">
    <property type="entry name" value="RNA PSEUDOURIDYLATE SYNTHASE DOMAIN-CONTAINING PROTEIN 1"/>
    <property type="match status" value="1"/>
</dbReference>
<keyword evidence="4" id="KW-1185">Reference proteome</keyword>
<evidence type="ECO:0000313" key="4">
    <source>
        <dbReference type="Proteomes" id="UP001596422"/>
    </source>
</evidence>
<reference evidence="4" key="1">
    <citation type="journal article" date="2019" name="Int. J. Syst. Evol. Microbiol.">
        <title>The Global Catalogue of Microorganisms (GCM) 10K type strain sequencing project: providing services to taxonomists for standard genome sequencing and annotation.</title>
        <authorList>
            <consortium name="The Broad Institute Genomics Platform"/>
            <consortium name="The Broad Institute Genome Sequencing Center for Infectious Disease"/>
            <person name="Wu L."/>
            <person name="Ma J."/>
        </authorList>
    </citation>
    <scope>NUCLEOTIDE SEQUENCE [LARGE SCALE GENOMIC DNA]</scope>
    <source>
        <strain evidence="4">NBRC 111756</strain>
    </source>
</reference>
<dbReference type="EMBL" id="JBHSWE010000001">
    <property type="protein sequence ID" value="MFC6672595.1"/>
    <property type="molecule type" value="Genomic_DNA"/>
</dbReference>
<dbReference type="Gene3D" id="3.30.2350.10">
    <property type="entry name" value="Pseudouridine synthase"/>
    <property type="match status" value="1"/>
</dbReference>
<sequence>MYRVIDQQPDFLLIDKSPGVSVHKDQAEGGLAMALEADFGESLHMVHRLDRMTSGLILFARHPRAAAQLAALFRERQVDKFYLALSDRKPNRKQGLVRGDMVRSRRGGWRLTKTLVNPALTQFSSVSVRANERLFLLRPLTGRTHQLRVALKSLGAPIIGDPAYHERLEGIEDRGYLHAWALDFELNGRRYRYRCDPAIGERFRTEAFAAALGLWRDPWALDWPAVPGLHSPQGQSR</sequence>
<dbReference type="Pfam" id="PF00849">
    <property type="entry name" value="PseudoU_synth_2"/>
    <property type="match status" value="1"/>
</dbReference>
<gene>
    <name evidence="3" type="ORF">ACFQDL_22875</name>
</gene>
<evidence type="ECO:0000313" key="3">
    <source>
        <dbReference type="EMBL" id="MFC6672595.1"/>
    </source>
</evidence>
<dbReference type="InterPro" id="IPR050188">
    <property type="entry name" value="RluA_PseudoU_synthase"/>
</dbReference>
<organism evidence="3 4">
    <name type="scientific">Marinobacterium aestuariivivens</name>
    <dbReference type="NCBI Taxonomy" id="1698799"/>
    <lineage>
        <taxon>Bacteria</taxon>
        <taxon>Pseudomonadati</taxon>
        <taxon>Pseudomonadota</taxon>
        <taxon>Gammaproteobacteria</taxon>
        <taxon>Oceanospirillales</taxon>
        <taxon>Oceanospirillaceae</taxon>
        <taxon>Marinobacterium</taxon>
    </lineage>
</organism>
<dbReference type="InterPro" id="IPR006508">
    <property type="entry name" value="PsdUridine_synth_RluA-like"/>
</dbReference>
<dbReference type="InterPro" id="IPR006145">
    <property type="entry name" value="PsdUridine_synth_RsuA/RluA"/>
</dbReference>
<dbReference type="InterPro" id="IPR020103">
    <property type="entry name" value="PsdUridine_synth_cat_dom_sf"/>
</dbReference>
<accession>A0ABW2A5B4</accession>
<dbReference type="Proteomes" id="UP001596422">
    <property type="component" value="Unassembled WGS sequence"/>
</dbReference>
<comment type="similarity">
    <text evidence="1">Belongs to the pseudouridine synthase RluA family.</text>
</comment>
<name>A0ABW2A5B4_9GAMM</name>
<dbReference type="InterPro" id="IPR006224">
    <property type="entry name" value="PsdUridine_synth_RluA-like_CS"/>
</dbReference>
<dbReference type="RefSeq" id="WP_379911027.1">
    <property type="nucleotide sequence ID" value="NZ_JBHSWE010000001.1"/>
</dbReference>
<dbReference type="NCBIfam" id="TIGR01621">
    <property type="entry name" value="RluA-like"/>
    <property type="match status" value="1"/>
</dbReference>
<dbReference type="CDD" id="cd02869">
    <property type="entry name" value="PseudoU_synth_RluA_like"/>
    <property type="match status" value="1"/>
</dbReference>
<dbReference type="PROSITE" id="PS01129">
    <property type="entry name" value="PSI_RLU"/>
    <property type="match status" value="1"/>
</dbReference>
<dbReference type="SUPFAM" id="SSF55120">
    <property type="entry name" value="Pseudouridine synthase"/>
    <property type="match status" value="1"/>
</dbReference>